<dbReference type="Gene3D" id="3.20.20.120">
    <property type="entry name" value="Enolase-like C-terminal domain"/>
    <property type="match status" value="1"/>
</dbReference>
<dbReference type="SUPFAM" id="SSF54826">
    <property type="entry name" value="Enolase N-terminal domain-like"/>
    <property type="match status" value="1"/>
</dbReference>
<evidence type="ECO:0000313" key="6">
    <source>
        <dbReference type="Proteomes" id="UP000305067"/>
    </source>
</evidence>
<keyword evidence="3" id="KW-0460">Magnesium</keyword>
<dbReference type="InterPro" id="IPR029065">
    <property type="entry name" value="Enolase_C-like"/>
</dbReference>
<dbReference type="GO" id="GO:0000287">
    <property type="term" value="F:magnesium ion binding"/>
    <property type="evidence" value="ECO:0007669"/>
    <property type="project" value="TreeGrafter"/>
</dbReference>
<dbReference type="InterPro" id="IPR013342">
    <property type="entry name" value="Mandelate_racemase_C"/>
</dbReference>
<dbReference type="PROSITE" id="PS00909">
    <property type="entry name" value="MR_MLE_2"/>
    <property type="match status" value="1"/>
</dbReference>
<name>A0A5C3QBQ2_9AGAR</name>
<keyword evidence="2" id="KW-0479">Metal-binding</keyword>
<keyword evidence="6" id="KW-1185">Reference proteome</keyword>
<evidence type="ECO:0000256" key="1">
    <source>
        <dbReference type="ARBA" id="ARBA00001946"/>
    </source>
</evidence>
<dbReference type="InterPro" id="IPR013341">
    <property type="entry name" value="Mandelate_racemase_N_dom"/>
</dbReference>
<gene>
    <name evidence="5" type="ORF">BDV98DRAFT_651041</name>
</gene>
<dbReference type="SFLD" id="SFLDS00001">
    <property type="entry name" value="Enolase"/>
    <property type="match status" value="1"/>
</dbReference>
<dbReference type="OrthoDB" id="14161at2759"/>
<dbReference type="SFLD" id="SFLDG00179">
    <property type="entry name" value="mandelate_racemase"/>
    <property type="match status" value="1"/>
</dbReference>
<proteinExistence type="predicted"/>
<dbReference type="PANTHER" id="PTHR13794">
    <property type="entry name" value="ENOLASE SUPERFAMILY, MANDELATE RACEMASE"/>
    <property type="match status" value="1"/>
</dbReference>
<dbReference type="EMBL" id="ML178838">
    <property type="protein sequence ID" value="TFK98597.1"/>
    <property type="molecule type" value="Genomic_DNA"/>
</dbReference>
<dbReference type="Gene3D" id="3.30.390.10">
    <property type="entry name" value="Enolase-like, N-terminal domain"/>
    <property type="match status" value="1"/>
</dbReference>
<sequence length="454" mass="50166">MVADPTITSFTIRDLRFPTSLDNIGSDPMNTAGENAHGYIVYHTDVPGLEGIGWSFSNGQGNEVLCAGINALAPRFVGRKLSSMTKNFGETHRNFLGGQTRFMSPERGVMQLASNAVLNALWDLWAKVESKPLWKLICDMTPQELVNTIDFRYITDVLTKPQALAMLTALESTKAQRMQQALADKAVPGYNTSVGWLGFTDTEVEAKLQDAVNAGFRHFKLKVGLGLDVDRKRLGMVRRIAGDEAVIYTDVNQLWDVDEAIEYMPHLADLNLAFIEEPTSPDDILGHSKIRAALKPHGIGVATGEHVNNRVMFKQLLQAEAIDAVQLDALRLSGINEILSVCLMAAKFGVPVIPHSGGTGMPELCNHISHFDFVAISGKQSILEYTDHCHEYFTDPALFTRGFYHAPTAPGYSCQITDEAFRRFECPQGEFWKSKRGLEMLGDPWRGCAAEQTS</sequence>
<dbReference type="GO" id="GO:0016836">
    <property type="term" value="F:hydro-lyase activity"/>
    <property type="evidence" value="ECO:0007669"/>
    <property type="project" value="TreeGrafter"/>
</dbReference>
<evidence type="ECO:0000313" key="5">
    <source>
        <dbReference type="EMBL" id="TFK98597.1"/>
    </source>
</evidence>
<dbReference type="Proteomes" id="UP000305067">
    <property type="component" value="Unassembled WGS sequence"/>
</dbReference>
<comment type="cofactor">
    <cofactor evidence="1">
        <name>Mg(2+)</name>
        <dbReference type="ChEBI" id="CHEBI:18420"/>
    </cofactor>
</comment>
<dbReference type="Pfam" id="PF13378">
    <property type="entry name" value="MR_MLE_C"/>
    <property type="match status" value="1"/>
</dbReference>
<dbReference type="InterPro" id="IPR036849">
    <property type="entry name" value="Enolase-like_C_sf"/>
</dbReference>
<dbReference type="InterPro" id="IPR029017">
    <property type="entry name" value="Enolase-like_N"/>
</dbReference>
<reference evidence="5 6" key="1">
    <citation type="journal article" date="2019" name="Nat. Ecol. Evol.">
        <title>Megaphylogeny resolves global patterns of mushroom evolution.</title>
        <authorList>
            <person name="Varga T."/>
            <person name="Krizsan K."/>
            <person name="Foldi C."/>
            <person name="Dima B."/>
            <person name="Sanchez-Garcia M."/>
            <person name="Sanchez-Ramirez S."/>
            <person name="Szollosi G.J."/>
            <person name="Szarkandi J.G."/>
            <person name="Papp V."/>
            <person name="Albert L."/>
            <person name="Andreopoulos W."/>
            <person name="Angelini C."/>
            <person name="Antonin V."/>
            <person name="Barry K.W."/>
            <person name="Bougher N.L."/>
            <person name="Buchanan P."/>
            <person name="Buyck B."/>
            <person name="Bense V."/>
            <person name="Catcheside P."/>
            <person name="Chovatia M."/>
            <person name="Cooper J."/>
            <person name="Damon W."/>
            <person name="Desjardin D."/>
            <person name="Finy P."/>
            <person name="Geml J."/>
            <person name="Haridas S."/>
            <person name="Hughes K."/>
            <person name="Justo A."/>
            <person name="Karasinski D."/>
            <person name="Kautmanova I."/>
            <person name="Kiss B."/>
            <person name="Kocsube S."/>
            <person name="Kotiranta H."/>
            <person name="LaButti K.M."/>
            <person name="Lechner B.E."/>
            <person name="Liimatainen K."/>
            <person name="Lipzen A."/>
            <person name="Lukacs Z."/>
            <person name="Mihaltcheva S."/>
            <person name="Morgado L.N."/>
            <person name="Niskanen T."/>
            <person name="Noordeloos M.E."/>
            <person name="Ohm R.A."/>
            <person name="Ortiz-Santana B."/>
            <person name="Ovrebo C."/>
            <person name="Racz N."/>
            <person name="Riley R."/>
            <person name="Savchenko A."/>
            <person name="Shiryaev A."/>
            <person name="Soop K."/>
            <person name="Spirin V."/>
            <person name="Szebenyi C."/>
            <person name="Tomsovsky M."/>
            <person name="Tulloss R.E."/>
            <person name="Uehling J."/>
            <person name="Grigoriev I.V."/>
            <person name="Vagvolgyi C."/>
            <person name="Papp T."/>
            <person name="Martin F.M."/>
            <person name="Miettinen O."/>
            <person name="Hibbett D.S."/>
            <person name="Nagy L.G."/>
        </authorList>
    </citation>
    <scope>NUCLEOTIDE SEQUENCE [LARGE SCALE GENOMIC DNA]</scope>
    <source>
        <strain evidence="5 6">CBS 309.79</strain>
    </source>
</reference>
<dbReference type="STRING" id="1884261.A0A5C3QBQ2"/>
<evidence type="ECO:0000259" key="4">
    <source>
        <dbReference type="SMART" id="SM00922"/>
    </source>
</evidence>
<dbReference type="GO" id="GO:0016052">
    <property type="term" value="P:carbohydrate catabolic process"/>
    <property type="evidence" value="ECO:0007669"/>
    <property type="project" value="TreeGrafter"/>
</dbReference>
<dbReference type="SUPFAM" id="SSF51604">
    <property type="entry name" value="Enolase C-terminal domain-like"/>
    <property type="match status" value="1"/>
</dbReference>
<dbReference type="InterPro" id="IPR046945">
    <property type="entry name" value="RHMD-like"/>
</dbReference>
<accession>A0A5C3QBQ2</accession>
<dbReference type="SMART" id="SM00922">
    <property type="entry name" value="MR_MLE"/>
    <property type="match status" value="1"/>
</dbReference>
<organism evidence="5 6">
    <name type="scientific">Pterulicium gracile</name>
    <dbReference type="NCBI Taxonomy" id="1884261"/>
    <lineage>
        <taxon>Eukaryota</taxon>
        <taxon>Fungi</taxon>
        <taxon>Dikarya</taxon>
        <taxon>Basidiomycota</taxon>
        <taxon>Agaricomycotina</taxon>
        <taxon>Agaricomycetes</taxon>
        <taxon>Agaricomycetidae</taxon>
        <taxon>Agaricales</taxon>
        <taxon>Pleurotineae</taxon>
        <taxon>Pterulaceae</taxon>
        <taxon>Pterulicium</taxon>
    </lineage>
</organism>
<dbReference type="PANTHER" id="PTHR13794:SF58">
    <property type="entry name" value="MITOCHONDRIAL ENOLASE SUPERFAMILY MEMBER 1"/>
    <property type="match status" value="1"/>
</dbReference>
<dbReference type="Pfam" id="PF02746">
    <property type="entry name" value="MR_MLE_N"/>
    <property type="match status" value="1"/>
</dbReference>
<feature type="domain" description="Mandelate racemase/muconate lactonizing enzyme C-terminal" evidence="4">
    <location>
        <begin position="201"/>
        <end position="297"/>
    </location>
</feature>
<evidence type="ECO:0000256" key="2">
    <source>
        <dbReference type="ARBA" id="ARBA00022723"/>
    </source>
</evidence>
<dbReference type="GO" id="GO:0009063">
    <property type="term" value="P:amino acid catabolic process"/>
    <property type="evidence" value="ECO:0007669"/>
    <property type="project" value="InterPro"/>
</dbReference>
<dbReference type="AlphaFoldDB" id="A0A5C3QBQ2"/>
<protein>
    <submittedName>
        <fullName evidence="5">Enolase C-terminal domain-like protein</fullName>
    </submittedName>
</protein>
<evidence type="ECO:0000256" key="3">
    <source>
        <dbReference type="ARBA" id="ARBA00022842"/>
    </source>
</evidence>
<dbReference type="InterPro" id="IPR018110">
    <property type="entry name" value="Mandel_Rmase/mucon_lact_enz_CS"/>
</dbReference>